<evidence type="ECO:0000256" key="3">
    <source>
        <dbReference type="PROSITE-ProRule" id="PRU00209"/>
    </source>
</evidence>
<dbReference type="Proteomes" id="UP000009168">
    <property type="component" value="Unassembled WGS sequence"/>
</dbReference>
<evidence type="ECO:0000313" key="7">
    <source>
        <dbReference type="Proteomes" id="UP000009168"/>
    </source>
</evidence>
<accession>Q23DD8</accession>
<gene>
    <name evidence="6" type="ORF">TTHERM_00047530</name>
</gene>
<dbReference type="GO" id="GO:0000049">
    <property type="term" value="F:tRNA binding"/>
    <property type="evidence" value="ECO:0007669"/>
    <property type="project" value="UniProtKB-UniRule"/>
</dbReference>
<protein>
    <recommendedName>
        <fullName evidence="5">tRNA-binding domain-containing protein</fullName>
    </recommendedName>
</protein>
<dbReference type="InterPro" id="IPR002547">
    <property type="entry name" value="tRNA-bd_dom"/>
</dbReference>
<dbReference type="STRING" id="312017.Q23DD8"/>
<dbReference type="OrthoDB" id="19141at2759"/>
<dbReference type="SUPFAM" id="SSF50249">
    <property type="entry name" value="Nucleic acid-binding proteins"/>
    <property type="match status" value="1"/>
</dbReference>
<dbReference type="OMA" id="EGHDMPY"/>
<keyword evidence="2 3" id="KW-0694">RNA-binding</keyword>
<dbReference type="InterPro" id="IPR051270">
    <property type="entry name" value="Tyrosine-tRNA_ligase_regulator"/>
</dbReference>
<evidence type="ECO:0000256" key="2">
    <source>
        <dbReference type="ARBA" id="ARBA00022884"/>
    </source>
</evidence>
<dbReference type="HOGENOM" id="CLU_009710_6_5_1"/>
<dbReference type="EMBL" id="GG662712">
    <property type="protein sequence ID" value="EAR94545.1"/>
    <property type="molecule type" value="Genomic_DNA"/>
</dbReference>
<name>Q23DD8_TETTS</name>
<dbReference type="KEGG" id="tet:TTHERM_00047530"/>
<feature type="region of interest" description="Disordered" evidence="4">
    <location>
        <begin position="1"/>
        <end position="21"/>
    </location>
</feature>
<dbReference type="PANTHER" id="PTHR11586:SF33">
    <property type="entry name" value="AMINOACYL TRNA SYNTHASE COMPLEX-INTERACTING MULTIFUNCTIONAL PROTEIN 1"/>
    <property type="match status" value="1"/>
</dbReference>
<reference evidence="7" key="1">
    <citation type="journal article" date="2006" name="PLoS Biol.">
        <title>Macronuclear genome sequence of the ciliate Tetrahymena thermophila, a model eukaryote.</title>
        <authorList>
            <person name="Eisen J.A."/>
            <person name="Coyne R.S."/>
            <person name="Wu M."/>
            <person name="Wu D."/>
            <person name="Thiagarajan M."/>
            <person name="Wortman J.R."/>
            <person name="Badger J.H."/>
            <person name="Ren Q."/>
            <person name="Amedeo P."/>
            <person name="Jones K.M."/>
            <person name="Tallon L.J."/>
            <person name="Delcher A.L."/>
            <person name="Salzberg S.L."/>
            <person name="Silva J.C."/>
            <person name="Haas B.J."/>
            <person name="Majoros W.H."/>
            <person name="Farzad M."/>
            <person name="Carlton J.M."/>
            <person name="Smith R.K. Jr."/>
            <person name="Garg J."/>
            <person name="Pearlman R.E."/>
            <person name="Karrer K.M."/>
            <person name="Sun L."/>
            <person name="Manning G."/>
            <person name="Elde N.C."/>
            <person name="Turkewitz A.P."/>
            <person name="Asai D.J."/>
            <person name="Wilkes D.E."/>
            <person name="Wang Y."/>
            <person name="Cai H."/>
            <person name="Collins K."/>
            <person name="Stewart B.A."/>
            <person name="Lee S.R."/>
            <person name="Wilamowska K."/>
            <person name="Weinberg Z."/>
            <person name="Ruzzo W.L."/>
            <person name="Wloga D."/>
            <person name="Gaertig J."/>
            <person name="Frankel J."/>
            <person name="Tsao C.-C."/>
            <person name="Gorovsky M.A."/>
            <person name="Keeling P.J."/>
            <person name="Waller R.F."/>
            <person name="Patron N.J."/>
            <person name="Cherry J.M."/>
            <person name="Stover N.A."/>
            <person name="Krieger C.J."/>
            <person name="del Toro C."/>
            <person name="Ryder H.F."/>
            <person name="Williamson S.C."/>
            <person name="Barbeau R.A."/>
            <person name="Hamilton E.P."/>
            <person name="Orias E."/>
        </authorList>
    </citation>
    <scope>NUCLEOTIDE SEQUENCE [LARGE SCALE GENOMIC DNA]</scope>
    <source>
        <strain evidence="7">SB210</strain>
    </source>
</reference>
<dbReference type="InParanoid" id="Q23DD8"/>
<feature type="domain" description="TRNA-binding" evidence="5">
    <location>
        <begin position="32"/>
        <end position="132"/>
    </location>
</feature>
<dbReference type="PANTHER" id="PTHR11586">
    <property type="entry name" value="TRNA-AMINOACYLATION COFACTOR ARC1 FAMILY MEMBER"/>
    <property type="match status" value="1"/>
</dbReference>
<dbReference type="eggNOG" id="KOG2241">
    <property type="taxonomic scope" value="Eukaryota"/>
</dbReference>
<keyword evidence="1 3" id="KW-0820">tRNA-binding</keyword>
<evidence type="ECO:0000313" key="6">
    <source>
        <dbReference type="EMBL" id="EAR94545.1"/>
    </source>
</evidence>
<dbReference type="GeneID" id="7833430"/>
<dbReference type="PROSITE" id="PS50886">
    <property type="entry name" value="TRBD"/>
    <property type="match status" value="1"/>
</dbReference>
<dbReference type="InterPro" id="IPR012340">
    <property type="entry name" value="NA-bd_OB-fold"/>
</dbReference>
<dbReference type="Pfam" id="PF01588">
    <property type="entry name" value="tRNA_bind"/>
    <property type="match status" value="1"/>
</dbReference>
<dbReference type="AlphaFoldDB" id="Q23DD8"/>
<proteinExistence type="predicted"/>
<evidence type="ECO:0000256" key="1">
    <source>
        <dbReference type="ARBA" id="ARBA00022555"/>
    </source>
</evidence>
<sequence>MEVSTAANQTENNADKATQVQKKPLNSASFEEFQKIDIRVGKIVECKIHPSSDYLYCLKVDIGTEVRDIGSGLQQYIPIDQVNGLVCVMANLKPRKLGGFDSNGMILCTNIDTKAFEFLRPHENSVVGERIFLEGQQESFKQELEPQLNQKKKILERALLETKTDDECVATFKNVKWMTKSGYVKAKSFKNSPID</sequence>
<organism evidence="6 7">
    <name type="scientific">Tetrahymena thermophila (strain SB210)</name>
    <dbReference type="NCBI Taxonomy" id="312017"/>
    <lineage>
        <taxon>Eukaryota</taxon>
        <taxon>Sar</taxon>
        <taxon>Alveolata</taxon>
        <taxon>Ciliophora</taxon>
        <taxon>Intramacronucleata</taxon>
        <taxon>Oligohymenophorea</taxon>
        <taxon>Hymenostomatida</taxon>
        <taxon>Tetrahymenina</taxon>
        <taxon>Tetrahymenidae</taxon>
        <taxon>Tetrahymena</taxon>
    </lineage>
</organism>
<keyword evidence="7" id="KW-1185">Reference proteome</keyword>
<evidence type="ECO:0000259" key="5">
    <source>
        <dbReference type="PROSITE" id="PS50886"/>
    </source>
</evidence>
<dbReference type="RefSeq" id="XP_001014748.1">
    <property type="nucleotide sequence ID" value="XM_001014748.1"/>
</dbReference>
<evidence type="ECO:0000256" key="4">
    <source>
        <dbReference type="SAM" id="MobiDB-lite"/>
    </source>
</evidence>
<dbReference type="Gene3D" id="2.40.50.140">
    <property type="entry name" value="Nucleic acid-binding proteins"/>
    <property type="match status" value="1"/>
</dbReference>